<keyword evidence="7 13" id="KW-0378">Hydrolase</keyword>
<comment type="catalytic activity">
    <reaction evidence="12 13">
        <text>Endonucleolytic cleavage at a junction such as a reciprocal single-stranded crossover between two homologous DNA duplexes (Holliday junction).</text>
        <dbReference type="EC" id="3.1.21.10"/>
    </reaction>
</comment>
<dbReference type="FunFam" id="3.30.420.10:FF:000002">
    <property type="entry name" value="Crossover junction endodeoxyribonuclease RuvC"/>
    <property type="match status" value="1"/>
</dbReference>
<keyword evidence="10 13" id="KW-0233">DNA recombination</keyword>
<dbReference type="InterPro" id="IPR020563">
    <property type="entry name" value="X-over_junc_endoDNase_Mg_BS"/>
</dbReference>
<keyword evidence="5 13" id="KW-0255">Endonuclease</keyword>
<keyword evidence="2 13" id="KW-0963">Cytoplasm</keyword>
<keyword evidence="9 13" id="KW-0238">DNA-binding</keyword>
<protein>
    <recommendedName>
        <fullName evidence="13 14">Crossover junction endodeoxyribonuclease RuvC</fullName>
        <ecNumber evidence="13 14">3.1.21.10</ecNumber>
    </recommendedName>
    <alternativeName>
        <fullName evidence="13">Holliday junction nuclease RuvC</fullName>
    </alternativeName>
    <alternativeName>
        <fullName evidence="13">Holliday junction resolvase RuvC</fullName>
    </alternativeName>
</protein>
<dbReference type="GO" id="GO:0048476">
    <property type="term" value="C:Holliday junction resolvase complex"/>
    <property type="evidence" value="ECO:0007669"/>
    <property type="project" value="UniProtKB-UniRule"/>
</dbReference>
<dbReference type="SUPFAM" id="SSF53098">
    <property type="entry name" value="Ribonuclease H-like"/>
    <property type="match status" value="1"/>
</dbReference>
<keyword evidence="16" id="KW-1185">Reference proteome</keyword>
<dbReference type="GO" id="GO:0006310">
    <property type="term" value="P:DNA recombination"/>
    <property type="evidence" value="ECO:0007669"/>
    <property type="project" value="UniProtKB-UniRule"/>
</dbReference>
<dbReference type="PRINTS" id="PR00696">
    <property type="entry name" value="RSOLVASERUVC"/>
</dbReference>
<comment type="subcellular location">
    <subcellularLocation>
        <location evidence="13">Cytoplasm</location>
    </subcellularLocation>
</comment>
<dbReference type="GO" id="GO:0003677">
    <property type="term" value="F:DNA binding"/>
    <property type="evidence" value="ECO:0007669"/>
    <property type="project" value="UniProtKB-KW"/>
</dbReference>
<comment type="cofactor">
    <cofactor evidence="13">
        <name>Mg(2+)</name>
        <dbReference type="ChEBI" id="CHEBI:18420"/>
    </cofactor>
    <text evidence="13">Binds 2 Mg(2+) ion per subunit.</text>
</comment>
<dbReference type="Pfam" id="PF02075">
    <property type="entry name" value="RuvC"/>
    <property type="match status" value="1"/>
</dbReference>
<dbReference type="AlphaFoldDB" id="A0A518I060"/>
<dbReference type="NCBIfam" id="NF000711">
    <property type="entry name" value="PRK00039.2-1"/>
    <property type="match status" value="1"/>
</dbReference>
<evidence type="ECO:0000313" key="15">
    <source>
        <dbReference type="EMBL" id="QDV46397.1"/>
    </source>
</evidence>
<comment type="similarity">
    <text evidence="1 13">Belongs to the RuvC family.</text>
</comment>
<evidence type="ECO:0000256" key="10">
    <source>
        <dbReference type="ARBA" id="ARBA00023172"/>
    </source>
</evidence>
<reference evidence="15 16" key="1">
    <citation type="submission" date="2019-03" db="EMBL/GenBank/DDBJ databases">
        <title>Deep-cultivation of Planctomycetes and their phenomic and genomic characterization uncovers novel biology.</title>
        <authorList>
            <person name="Wiegand S."/>
            <person name="Jogler M."/>
            <person name="Boedeker C."/>
            <person name="Pinto D."/>
            <person name="Vollmers J."/>
            <person name="Rivas-Marin E."/>
            <person name="Kohn T."/>
            <person name="Peeters S.H."/>
            <person name="Heuer A."/>
            <person name="Rast P."/>
            <person name="Oberbeckmann S."/>
            <person name="Bunk B."/>
            <person name="Jeske O."/>
            <person name="Meyerdierks A."/>
            <person name="Storesund J.E."/>
            <person name="Kallscheuer N."/>
            <person name="Luecker S."/>
            <person name="Lage O.M."/>
            <person name="Pohl T."/>
            <person name="Merkel B.J."/>
            <person name="Hornburger P."/>
            <person name="Mueller R.-W."/>
            <person name="Bruemmer F."/>
            <person name="Labrenz M."/>
            <person name="Spormann A.M."/>
            <person name="Op den Camp H."/>
            <person name="Overmann J."/>
            <person name="Amann R."/>
            <person name="Jetten M.S.M."/>
            <person name="Mascher T."/>
            <person name="Medema M.H."/>
            <person name="Devos D.P."/>
            <person name="Kaster A.-K."/>
            <person name="Ovreas L."/>
            <person name="Rohde M."/>
            <person name="Galperin M.Y."/>
            <person name="Jogler C."/>
        </authorList>
    </citation>
    <scope>NUCLEOTIDE SEQUENCE [LARGE SCALE GENOMIC DNA]</scope>
    <source>
        <strain evidence="15 16">Enr13</strain>
    </source>
</reference>
<name>A0A518I060_9BACT</name>
<dbReference type="CDD" id="cd16962">
    <property type="entry name" value="RuvC"/>
    <property type="match status" value="1"/>
</dbReference>
<evidence type="ECO:0000256" key="12">
    <source>
        <dbReference type="ARBA" id="ARBA00029354"/>
    </source>
</evidence>
<comment type="subunit">
    <text evidence="13">Homodimer which binds Holliday junction (HJ) DNA. The HJ becomes 2-fold symmetrical on binding to RuvC with unstacked arms; it has a different conformation from HJ DNA in complex with RuvA. In the full resolvosome a probable DNA-RuvA(4)-RuvB(12)-RuvC(2) complex forms which resolves the HJ.</text>
</comment>
<feature type="active site" evidence="13">
    <location>
        <position position="85"/>
    </location>
</feature>
<proteinExistence type="inferred from homology"/>
<evidence type="ECO:0000256" key="1">
    <source>
        <dbReference type="ARBA" id="ARBA00009518"/>
    </source>
</evidence>
<comment type="function">
    <text evidence="13">The RuvA-RuvB-RuvC complex processes Holliday junction (HJ) DNA during genetic recombination and DNA repair. Endonuclease that resolves HJ intermediates. Cleaves cruciform DNA by making single-stranded nicks across the HJ at symmetrical positions within the homologous arms, yielding a 5'-phosphate and a 3'-hydroxyl group; requires a central core of homology in the junction. The consensus cleavage sequence is 5'-(A/T)TT(C/G)-3'. Cleavage occurs on the 3'-side of the TT dinucleotide at the point of strand exchange. HJ branch migration catalyzed by RuvA-RuvB allows RuvC to scan DNA until it finds its consensus sequence, where it cleaves and resolves the cruciform DNA.</text>
</comment>
<keyword evidence="11 13" id="KW-0234">DNA repair</keyword>
<evidence type="ECO:0000256" key="9">
    <source>
        <dbReference type="ARBA" id="ARBA00023125"/>
    </source>
</evidence>
<evidence type="ECO:0000256" key="13">
    <source>
        <dbReference type="HAMAP-Rule" id="MF_00034"/>
    </source>
</evidence>
<accession>A0A518I060</accession>
<keyword evidence="8 13" id="KW-0460">Magnesium</keyword>
<evidence type="ECO:0000256" key="5">
    <source>
        <dbReference type="ARBA" id="ARBA00022759"/>
    </source>
</evidence>
<feature type="active site" evidence="13">
    <location>
        <position position="159"/>
    </location>
</feature>
<dbReference type="InterPro" id="IPR036397">
    <property type="entry name" value="RNaseH_sf"/>
</dbReference>
<dbReference type="GO" id="GO:0006281">
    <property type="term" value="P:DNA repair"/>
    <property type="evidence" value="ECO:0007669"/>
    <property type="project" value="UniProtKB-UniRule"/>
</dbReference>
<dbReference type="Proteomes" id="UP000319004">
    <property type="component" value="Chromosome"/>
</dbReference>
<dbReference type="NCBIfam" id="TIGR00228">
    <property type="entry name" value="ruvC"/>
    <property type="match status" value="1"/>
</dbReference>
<dbReference type="GO" id="GO:0005737">
    <property type="term" value="C:cytoplasm"/>
    <property type="evidence" value="ECO:0007669"/>
    <property type="project" value="UniProtKB-SubCell"/>
</dbReference>
<feature type="binding site" evidence="13">
    <location>
        <position position="85"/>
    </location>
    <ligand>
        <name>Mg(2+)</name>
        <dbReference type="ChEBI" id="CHEBI:18420"/>
        <label>2</label>
    </ligand>
</feature>
<dbReference type="Gene3D" id="3.30.420.10">
    <property type="entry name" value="Ribonuclease H-like superfamily/Ribonuclease H"/>
    <property type="match status" value="1"/>
</dbReference>
<evidence type="ECO:0000256" key="6">
    <source>
        <dbReference type="ARBA" id="ARBA00022763"/>
    </source>
</evidence>
<dbReference type="PANTHER" id="PTHR30194">
    <property type="entry name" value="CROSSOVER JUNCTION ENDODEOXYRIBONUCLEASE RUVC"/>
    <property type="match status" value="1"/>
</dbReference>
<gene>
    <name evidence="13 15" type="primary">ruvC</name>
    <name evidence="15" type="ORF">Enr13x_63060</name>
</gene>
<dbReference type="PROSITE" id="PS01321">
    <property type="entry name" value="RUVC"/>
    <property type="match status" value="1"/>
</dbReference>
<evidence type="ECO:0000256" key="11">
    <source>
        <dbReference type="ARBA" id="ARBA00023204"/>
    </source>
</evidence>
<feature type="binding site" evidence="13">
    <location>
        <position position="159"/>
    </location>
    <ligand>
        <name>Mg(2+)</name>
        <dbReference type="ChEBI" id="CHEBI:18420"/>
        <label>1</label>
    </ligand>
</feature>
<keyword evidence="6 13" id="KW-0227">DNA damage</keyword>
<evidence type="ECO:0000256" key="4">
    <source>
        <dbReference type="ARBA" id="ARBA00022723"/>
    </source>
</evidence>
<evidence type="ECO:0000313" key="16">
    <source>
        <dbReference type="Proteomes" id="UP000319004"/>
    </source>
</evidence>
<dbReference type="InterPro" id="IPR012337">
    <property type="entry name" value="RNaseH-like_sf"/>
</dbReference>
<evidence type="ECO:0000256" key="8">
    <source>
        <dbReference type="ARBA" id="ARBA00022842"/>
    </source>
</evidence>
<dbReference type="GO" id="GO:0000287">
    <property type="term" value="F:magnesium ion binding"/>
    <property type="evidence" value="ECO:0007669"/>
    <property type="project" value="UniProtKB-UniRule"/>
</dbReference>
<dbReference type="EC" id="3.1.21.10" evidence="13 14"/>
<evidence type="ECO:0000256" key="14">
    <source>
        <dbReference type="NCBIfam" id="TIGR00228"/>
    </source>
</evidence>
<feature type="active site" evidence="13">
    <location>
        <position position="25"/>
    </location>
</feature>
<keyword evidence="4 13" id="KW-0479">Metal-binding</keyword>
<keyword evidence="3 13" id="KW-0540">Nuclease</keyword>
<dbReference type="KEGG" id="snep:Enr13x_63060"/>
<dbReference type="PANTHER" id="PTHR30194:SF3">
    <property type="entry name" value="CROSSOVER JUNCTION ENDODEOXYRIBONUCLEASE RUVC"/>
    <property type="match status" value="1"/>
</dbReference>
<organism evidence="15 16">
    <name type="scientific">Stieleria neptunia</name>
    <dbReference type="NCBI Taxonomy" id="2527979"/>
    <lineage>
        <taxon>Bacteria</taxon>
        <taxon>Pseudomonadati</taxon>
        <taxon>Planctomycetota</taxon>
        <taxon>Planctomycetia</taxon>
        <taxon>Pirellulales</taxon>
        <taxon>Pirellulaceae</taxon>
        <taxon>Stieleria</taxon>
    </lineage>
</organism>
<evidence type="ECO:0000256" key="2">
    <source>
        <dbReference type="ARBA" id="ARBA00022490"/>
    </source>
</evidence>
<dbReference type="HAMAP" id="MF_00034">
    <property type="entry name" value="RuvC"/>
    <property type="match status" value="1"/>
</dbReference>
<feature type="binding site" evidence="13">
    <location>
        <position position="25"/>
    </location>
    <ligand>
        <name>Mg(2+)</name>
        <dbReference type="ChEBI" id="CHEBI:18420"/>
        <label>1</label>
    </ligand>
</feature>
<evidence type="ECO:0000256" key="7">
    <source>
        <dbReference type="ARBA" id="ARBA00022801"/>
    </source>
</evidence>
<dbReference type="EMBL" id="CP037423">
    <property type="protein sequence ID" value="QDV46397.1"/>
    <property type="molecule type" value="Genomic_DNA"/>
</dbReference>
<dbReference type="OrthoDB" id="9805499at2"/>
<dbReference type="InterPro" id="IPR002176">
    <property type="entry name" value="X-over_junc_endoDNase_RuvC"/>
</dbReference>
<sequence length="180" mass="19065">MSSRAAVKLGGAAASQTPVTILGIDPGLNTTGYGVIRVSRGQFQLIEAGIVRSKAKASIEERLLEIHTGVTEVLQQHRPDFLALEQLFSHYSRPKTAILMGHARGVICLAAGTAGIPVKSFEPTKVKKVMTGNGHAPKHQIQLAVKLQLNLSEVPEPADVADALAIAVCGFHLSHNPLLA</sequence>
<evidence type="ECO:0000256" key="3">
    <source>
        <dbReference type="ARBA" id="ARBA00022722"/>
    </source>
</evidence>
<dbReference type="GO" id="GO:0008821">
    <property type="term" value="F:crossover junction DNA endonuclease activity"/>
    <property type="evidence" value="ECO:0007669"/>
    <property type="project" value="UniProtKB-UniRule"/>
</dbReference>